<dbReference type="PANTHER" id="PTHR34597:SF3">
    <property type="entry name" value="OUTER MEMBRANE TRANSPORTER CDIB"/>
    <property type="match status" value="1"/>
</dbReference>
<reference evidence="3" key="1">
    <citation type="journal article" date="2019" name="Int. J. Syst. Evol. Microbiol.">
        <title>The Global Catalogue of Microorganisms (GCM) 10K type strain sequencing project: providing services to taxonomists for standard genome sequencing and annotation.</title>
        <authorList>
            <consortium name="The Broad Institute Genomics Platform"/>
            <consortium name="The Broad Institute Genome Sequencing Center for Infectious Disease"/>
            <person name="Wu L."/>
            <person name="Ma J."/>
        </authorList>
    </citation>
    <scope>NUCLEOTIDE SEQUENCE [LARGE SCALE GENOMIC DNA]</scope>
    <source>
        <strain evidence="3">KCTC 42195</strain>
    </source>
</reference>
<feature type="domain" description="Haemolysin activator HlyB C-terminal" evidence="1">
    <location>
        <begin position="2"/>
        <end position="110"/>
    </location>
</feature>
<evidence type="ECO:0000313" key="2">
    <source>
        <dbReference type="EMBL" id="MFC3627490.1"/>
    </source>
</evidence>
<dbReference type="EMBL" id="JBHRYH010000045">
    <property type="protein sequence ID" value="MFC3627490.1"/>
    <property type="molecule type" value="Genomic_DNA"/>
</dbReference>
<gene>
    <name evidence="2" type="ORF">ACFOKJ_15330</name>
</gene>
<dbReference type="Proteomes" id="UP001595636">
    <property type="component" value="Unassembled WGS sequence"/>
</dbReference>
<evidence type="ECO:0000259" key="1">
    <source>
        <dbReference type="Pfam" id="PF03865"/>
    </source>
</evidence>
<dbReference type="RefSeq" id="WP_390281318.1">
    <property type="nucleotide sequence ID" value="NZ_JBHRYH010000045.1"/>
</dbReference>
<proteinExistence type="predicted"/>
<accession>A0ABV7TXP8</accession>
<dbReference type="Pfam" id="PF03865">
    <property type="entry name" value="ShlB"/>
    <property type="match status" value="1"/>
</dbReference>
<organism evidence="2 3">
    <name type="scientific">Vogesella amnigena</name>
    <dbReference type="NCBI Taxonomy" id="1507449"/>
    <lineage>
        <taxon>Bacteria</taxon>
        <taxon>Pseudomonadati</taxon>
        <taxon>Pseudomonadota</taxon>
        <taxon>Betaproteobacteria</taxon>
        <taxon>Neisseriales</taxon>
        <taxon>Chromobacteriaceae</taxon>
        <taxon>Vogesella</taxon>
    </lineage>
</organism>
<comment type="caution">
    <text evidence="2">The sequence shown here is derived from an EMBL/GenBank/DDBJ whole genome shotgun (WGS) entry which is preliminary data.</text>
</comment>
<dbReference type="InterPro" id="IPR005565">
    <property type="entry name" value="Hemolysn_activator_HlyB_C"/>
</dbReference>
<keyword evidence="3" id="KW-1185">Reference proteome</keyword>
<name>A0ABV7TXP8_9NEIS</name>
<dbReference type="PANTHER" id="PTHR34597">
    <property type="entry name" value="SLR1661 PROTEIN"/>
    <property type="match status" value="1"/>
</dbReference>
<protein>
    <submittedName>
        <fullName evidence="2">ShlB/FhaC/HecB family hemolysin secretion/activation protein</fullName>
    </submittedName>
</protein>
<sequence length="147" mass="16232">MITADAQFAQPFRLWGGNWRVMTSWRAQWNRTPLVPQDRFAIGGRYTVRGFDGESSLIAERGWLWRNELGLALGQSGQELYLGLDHGEIGGASRDMQLGTRLTGAVVGLHGGYRGLSYDLFAGVPVKKPDGFHTSGVTTGFQASWTW</sequence>
<dbReference type="InterPro" id="IPR051544">
    <property type="entry name" value="TPS_OM_transporter"/>
</dbReference>
<dbReference type="Gene3D" id="2.40.160.50">
    <property type="entry name" value="membrane protein fhac: a member of the omp85/tpsb transporter family"/>
    <property type="match status" value="1"/>
</dbReference>
<evidence type="ECO:0000313" key="3">
    <source>
        <dbReference type="Proteomes" id="UP001595636"/>
    </source>
</evidence>